<feature type="transmembrane region" description="Helical" evidence="1">
    <location>
        <begin position="259"/>
        <end position="278"/>
    </location>
</feature>
<keyword evidence="1" id="KW-1133">Transmembrane helix</keyword>
<evidence type="ECO:0000313" key="3">
    <source>
        <dbReference type="Proteomes" id="UP000622317"/>
    </source>
</evidence>
<feature type="transmembrane region" description="Helical" evidence="1">
    <location>
        <begin position="59"/>
        <end position="84"/>
    </location>
</feature>
<keyword evidence="1" id="KW-0812">Transmembrane</keyword>
<evidence type="ECO:0000313" key="2">
    <source>
        <dbReference type="EMBL" id="MBD5781124.1"/>
    </source>
</evidence>
<organism evidence="2 3">
    <name type="scientific">Pelagicoccus enzymogenes</name>
    <dbReference type="NCBI Taxonomy" id="2773457"/>
    <lineage>
        <taxon>Bacteria</taxon>
        <taxon>Pseudomonadati</taxon>
        <taxon>Verrucomicrobiota</taxon>
        <taxon>Opitutia</taxon>
        <taxon>Puniceicoccales</taxon>
        <taxon>Pelagicoccaceae</taxon>
        <taxon>Pelagicoccus</taxon>
    </lineage>
</organism>
<dbReference type="Proteomes" id="UP000622317">
    <property type="component" value="Unassembled WGS sequence"/>
</dbReference>
<comment type="caution">
    <text evidence="2">The sequence shown here is derived from an EMBL/GenBank/DDBJ whole genome shotgun (WGS) entry which is preliminary data.</text>
</comment>
<dbReference type="InterPro" id="IPR007498">
    <property type="entry name" value="PqiA-like"/>
</dbReference>
<protein>
    <submittedName>
        <fullName evidence="2">Paraquat-inducible protein A</fullName>
    </submittedName>
</protein>
<feature type="transmembrane region" description="Helical" evidence="1">
    <location>
        <begin position="174"/>
        <end position="192"/>
    </location>
</feature>
<feature type="transmembrane region" description="Helical" evidence="1">
    <location>
        <begin position="135"/>
        <end position="153"/>
    </location>
</feature>
<feature type="transmembrane region" description="Helical" evidence="1">
    <location>
        <begin position="212"/>
        <end position="238"/>
    </location>
</feature>
<dbReference type="AlphaFoldDB" id="A0A927IIS0"/>
<dbReference type="PANTHER" id="PTHR34730">
    <property type="entry name" value="UNNAMED PRODUCT"/>
    <property type="match status" value="1"/>
</dbReference>
<keyword evidence="1" id="KW-0472">Membrane</keyword>
<feature type="transmembrane region" description="Helical" evidence="1">
    <location>
        <begin position="290"/>
        <end position="309"/>
    </location>
</feature>
<evidence type="ECO:0000256" key="1">
    <source>
        <dbReference type="SAM" id="Phobius"/>
    </source>
</evidence>
<reference evidence="2" key="1">
    <citation type="submission" date="2020-09" db="EMBL/GenBank/DDBJ databases">
        <title>Pelagicoccus enzymogenes sp. nov. with an EPS production, isolated from marine sediment.</title>
        <authorList>
            <person name="Feng X."/>
        </authorList>
    </citation>
    <scope>NUCLEOTIDE SEQUENCE</scope>
    <source>
        <strain evidence="2">NFK12</strain>
    </source>
</reference>
<dbReference type="PANTHER" id="PTHR34730:SF1">
    <property type="entry name" value="PARAQUAT-INDUCIBLE PROTEIN A"/>
    <property type="match status" value="1"/>
</dbReference>
<dbReference type="EMBL" id="JACYFG010000040">
    <property type="protein sequence ID" value="MBD5781124.1"/>
    <property type="molecule type" value="Genomic_DNA"/>
</dbReference>
<accession>A0A927IIS0</accession>
<name>A0A927IIS0_9BACT</name>
<dbReference type="Pfam" id="PF04403">
    <property type="entry name" value="PqiA"/>
    <property type="match status" value="2"/>
</dbReference>
<proteinExistence type="predicted"/>
<dbReference type="RefSeq" id="WP_191618228.1">
    <property type="nucleotide sequence ID" value="NZ_JACYFG010000040.1"/>
</dbReference>
<keyword evidence="3" id="KW-1185">Reference proteome</keyword>
<sequence>MAAFLKQLVRNRLISSLLCVSLLCNVAALALPFMRLRKGLDNEAYTLMHSVELLWEKGLYILSLLVIAFSILFPFAKLGTLFWVIGSEPTRSRHLHWLHQVERLGKWSMLDVFLVSIILSLASKQFLVGAQPQPGLTFFIAAILMSMTAGELISRKVNSHSPAKTGTERRQGGIFLALSGITLVAALAFPFLRIEDWLLKNREYSILTLIPALWAQGAWLASLITACFLVATPLLVWFAGLIAWRSQAHNPIPSYWTQLAQRWSMLDVFGLALVVFALESDHIMRTEINWGALFLGATLVLQMLFSFALEKRLFSKSEE</sequence>
<feature type="transmembrane region" description="Helical" evidence="1">
    <location>
        <begin position="104"/>
        <end position="123"/>
    </location>
</feature>
<gene>
    <name evidence="2" type="ORF">IEN85_16615</name>
</gene>